<accession>A0A7I8DMD4</accession>
<evidence type="ECO:0000313" key="2">
    <source>
        <dbReference type="Proteomes" id="UP000515703"/>
    </source>
</evidence>
<name>A0A7I8DMD4_9FIRM</name>
<dbReference type="AlphaFoldDB" id="A0A7I8DMD4"/>
<dbReference type="KEGG" id="acht:bsdcttw_15250"/>
<dbReference type="Proteomes" id="UP000515703">
    <property type="component" value="Chromosome"/>
</dbReference>
<sequence length="165" mass="18780">MLDSIVNKMFTGEKDFQFSLSEQDVNDIISGKTDLLKKGNLDSLHCVIKDGYAIFYADLKLFSTIRTQVILKTNIQVRDNNVIIKVDKAYMGRLPVLKSFLFDILKDKMKNVNSANSEITFPIVLPEAITVNDFEISNNINFKLKVTIKSVSDFLALLKYFENAE</sequence>
<reference evidence="1 2" key="2">
    <citation type="submission" date="2020-08" db="EMBL/GenBank/DDBJ databases">
        <authorList>
            <person name="Ueki A."/>
            <person name="Tonouchi A."/>
        </authorList>
    </citation>
    <scope>NUCLEOTIDE SEQUENCE [LARGE SCALE GENOMIC DNA]</scope>
    <source>
        <strain evidence="1 2">CTTW</strain>
    </source>
</reference>
<reference evidence="1 2" key="1">
    <citation type="submission" date="2020-08" db="EMBL/GenBank/DDBJ databases">
        <title>Draft genome sequencing of an Anaerocolumna strain isolated from anoxic soil subjected to BSD treatment.</title>
        <authorList>
            <person name="Uek A."/>
            <person name="Tonouchi A."/>
        </authorList>
    </citation>
    <scope>NUCLEOTIDE SEQUENCE [LARGE SCALE GENOMIC DNA]</scope>
    <source>
        <strain evidence="1 2">CTTW</strain>
    </source>
</reference>
<organism evidence="1 2">
    <name type="scientific">Anaerocolumna chitinilytica</name>
    <dbReference type="NCBI Taxonomy" id="1727145"/>
    <lineage>
        <taxon>Bacteria</taxon>
        <taxon>Bacillati</taxon>
        <taxon>Bacillota</taxon>
        <taxon>Clostridia</taxon>
        <taxon>Lachnospirales</taxon>
        <taxon>Lachnospiraceae</taxon>
        <taxon>Anaerocolumna</taxon>
    </lineage>
</organism>
<evidence type="ECO:0000313" key="1">
    <source>
        <dbReference type="EMBL" id="BCJ98484.1"/>
    </source>
</evidence>
<dbReference type="EMBL" id="AP023368">
    <property type="protein sequence ID" value="BCJ98484.1"/>
    <property type="molecule type" value="Genomic_DNA"/>
</dbReference>
<keyword evidence="2" id="KW-1185">Reference proteome</keyword>
<gene>
    <name evidence="1" type="ORF">bsdcttw_15250</name>
</gene>
<protein>
    <recommendedName>
        <fullName evidence="3">DUF2140 family protein</fullName>
    </recommendedName>
</protein>
<proteinExistence type="predicted"/>
<evidence type="ECO:0008006" key="3">
    <source>
        <dbReference type="Google" id="ProtNLM"/>
    </source>
</evidence>